<dbReference type="EMBL" id="JAKMUU010000001">
    <property type="protein sequence ID" value="MCZ9306520.1"/>
    <property type="molecule type" value="Genomic_DNA"/>
</dbReference>
<comment type="caution">
    <text evidence="1">The sequence shown here is derived from an EMBL/GenBank/DDBJ whole genome shotgun (WGS) entry which is preliminary data.</text>
</comment>
<evidence type="ECO:0000313" key="4">
    <source>
        <dbReference type="Proteomes" id="UP001185631"/>
    </source>
</evidence>
<dbReference type="EMBL" id="JAVBID010000006">
    <property type="protein sequence ID" value="MDV2423910.1"/>
    <property type="molecule type" value="Genomic_DNA"/>
</dbReference>
<reference evidence="1" key="1">
    <citation type="submission" date="2022-02" db="EMBL/GenBank/DDBJ databases">
        <title>Corynebacterium sp. from urogenital microbiome.</title>
        <authorList>
            <person name="Cappelli E.A."/>
            <person name="Ribeiro T.G."/>
            <person name="Peixe L."/>
        </authorList>
    </citation>
    <scope>NUCLEOTIDE SEQUENCE</scope>
    <source>
        <strain evidence="1">C8Ua_181</strain>
    </source>
</reference>
<sequence>MTTQLKERERRTLAKANDDVRAYVDEVVRRAPRFSAKQLDSVTEALNAKEVRNG</sequence>
<dbReference type="Proteomes" id="UP001146430">
    <property type="component" value="Unassembled WGS sequence"/>
</dbReference>
<evidence type="ECO:0000313" key="2">
    <source>
        <dbReference type="EMBL" id="MDV2423910.1"/>
    </source>
</evidence>
<gene>
    <name evidence="1" type="ORF">L8V01_03340</name>
    <name evidence="2" type="ORF">RAE13_05725</name>
</gene>
<keyword evidence="4" id="KW-1185">Reference proteome</keyword>
<dbReference type="Proteomes" id="UP001185631">
    <property type="component" value="Unassembled WGS sequence"/>
</dbReference>
<reference evidence="2 4" key="2">
    <citation type="submission" date="2023-08" db="EMBL/GenBank/DDBJ databases">
        <title>Genomic characterization of the C. tuberculostearicum species complex, a ubiquitous member of the human skin microbiome.</title>
        <authorList>
            <person name="Ahmed N."/>
            <person name="Deming C."/>
            <person name="Conlan S."/>
            <person name="Segre J."/>
        </authorList>
    </citation>
    <scope>NUCLEOTIDE SEQUENCE [LARGE SCALE GENOMIC DNA]</scope>
    <source>
        <strain evidence="2 4">CTNIH19</strain>
    </source>
</reference>
<protein>
    <submittedName>
        <fullName evidence="1">Uncharacterized protein</fullName>
    </submittedName>
</protein>
<proteinExistence type="predicted"/>
<organism evidence="1 3">
    <name type="scientific">Corynebacterium curieae</name>
    <dbReference type="NCBI Taxonomy" id="2913500"/>
    <lineage>
        <taxon>Bacteria</taxon>
        <taxon>Bacillati</taxon>
        <taxon>Actinomycetota</taxon>
        <taxon>Actinomycetes</taxon>
        <taxon>Mycobacteriales</taxon>
        <taxon>Corynebacteriaceae</taxon>
        <taxon>Corynebacterium</taxon>
    </lineage>
</organism>
<evidence type="ECO:0000313" key="3">
    <source>
        <dbReference type="Proteomes" id="UP001146430"/>
    </source>
</evidence>
<evidence type="ECO:0000313" key="1">
    <source>
        <dbReference type="EMBL" id="MCZ9306520.1"/>
    </source>
</evidence>
<dbReference type="AlphaFoldDB" id="A0A9X3MBC6"/>
<name>A0A9X3MBC6_9CORY</name>
<dbReference type="RefSeq" id="WP_269945725.1">
    <property type="nucleotide sequence ID" value="NZ_JAKMUU010000001.1"/>
</dbReference>
<accession>A0A9X3MBC6</accession>